<evidence type="ECO:0000256" key="2">
    <source>
        <dbReference type="ARBA" id="ARBA00022741"/>
    </source>
</evidence>
<dbReference type="GO" id="GO:0140662">
    <property type="term" value="F:ATP-dependent protein folding chaperone"/>
    <property type="evidence" value="ECO:0007669"/>
    <property type="project" value="InterPro"/>
</dbReference>
<dbReference type="AlphaFoldDB" id="A0A8C4XSX8"/>
<evidence type="ECO:0000256" key="3">
    <source>
        <dbReference type="ARBA" id="ARBA00022840"/>
    </source>
</evidence>
<evidence type="ECO:0000256" key="6">
    <source>
        <dbReference type="SAM" id="MobiDB-lite"/>
    </source>
</evidence>
<dbReference type="InterPro" id="IPR027410">
    <property type="entry name" value="TCP-1-like_intermed_sf"/>
</dbReference>
<proteinExistence type="inferred from homology"/>
<comment type="similarity">
    <text evidence="1 5">Belongs to the TCP-1 chaperonin family.</text>
</comment>
<reference evidence="7" key="1">
    <citation type="submission" date="2025-08" db="UniProtKB">
        <authorList>
            <consortium name="Ensembl"/>
        </authorList>
    </citation>
    <scope>IDENTIFICATION</scope>
</reference>
<dbReference type="OMA" id="YFFKCMT"/>
<dbReference type="OrthoDB" id="9393833at2759"/>
<dbReference type="InterPro" id="IPR002423">
    <property type="entry name" value="Cpn60/GroEL/TCP-1"/>
</dbReference>
<keyword evidence="4 5" id="KW-0143">Chaperone</keyword>
<dbReference type="Pfam" id="PF00118">
    <property type="entry name" value="Cpn60_TCP1"/>
    <property type="match status" value="1"/>
</dbReference>
<dbReference type="GO" id="GO:0051131">
    <property type="term" value="P:chaperone-mediated protein complex assembly"/>
    <property type="evidence" value="ECO:0007669"/>
    <property type="project" value="InterPro"/>
</dbReference>
<evidence type="ECO:0000313" key="7">
    <source>
        <dbReference type="Ensembl" id="ENSFTIP00000019500.1"/>
    </source>
</evidence>
<feature type="region of interest" description="Disordered" evidence="6">
    <location>
        <begin position="16"/>
        <end position="42"/>
    </location>
</feature>
<dbReference type="PRINTS" id="PR00304">
    <property type="entry name" value="TCOMPLEXTCP1"/>
</dbReference>
<dbReference type="Gene3D" id="3.30.260.10">
    <property type="entry name" value="TCP-1-like chaperonin intermediate domain"/>
    <property type="match status" value="1"/>
</dbReference>
<reference evidence="7" key="2">
    <citation type="submission" date="2025-09" db="UniProtKB">
        <authorList>
            <consortium name="Ensembl"/>
        </authorList>
    </citation>
    <scope>IDENTIFICATION</scope>
</reference>
<evidence type="ECO:0000256" key="4">
    <source>
        <dbReference type="ARBA" id="ARBA00023186"/>
    </source>
</evidence>
<dbReference type="GO" id="GO:0005524">
    <property type="term" value="F:ATP binding"/>
    <property type="evidence" value="ECO:0007669"/>
    <property type="project" value="UniProtKB-KW"/>
</dbReference>
<protein>
    <submittedName>
        <fullName evidence="7">Bardet-Biedl syndrome 10</fullName>
    </submittedName>
</protein>
<keyword evidence="2 5" id="KW-0547">Nucleotide-binding</keyword>
<dbReference type="InterPro" id="IPR042619">
    <property type="entry name" value="BBS10"/>
</dbReference>
<organism evidence="7 8">
    <name type="scientific">Falco tinnunculus</name>
    <name type="common">Common kestrel</name>
    <dbReference type="NCBI Taxonomy" id="100819"/>
    <lineage>
        <taxon>Eukaryota</taxon>
        <taxon>Metazoa</taxon>
        <taxon>Chordata</taxon>
        <taxon>Craniata</taxon>
        <taxon>Vertebrata</taxon>
        <taxon>Euteleostomi</taxon>
        <taxon>Archelosauria</taxon>
        <taxon>Archosauria</taxon>
        <taxon>Dinosauria</taxon>
        <taxon>Saurischia</taxon>
        <taxon>Theropoda</taxon>
        <taxon>Coelurosauria</taxon>
        <taxon>Aves</taxon>
        <taxon>Neognathae</taxon>
        <taxon>Neoaves</taxon>
        <taxon>Telluraves</taxon>
        <taxon>Australaves</taxon>
        <taxon>Falconiformes</taxon>
        <taxon>Falconidae</taxon>
        <taxon>Falco</taxon>
    </lineage>
</organism>
<evidence type="ECO:0000256" key="1">
    <source>
        <dbReference type="ARBA" id="ARBA00008020"/>
    </source>
</evidence>
<dbReference type="InterPro" id="IPR017998">
    <property type="entry name" value="Chaperone_TCP-1"/>
</dbReference>
<accession>A0A8C4XSX8</accession>
<keyword evidence="8" id="KW-1185">Reference proteome</keyword>
<evidence type="ECO:0000313" key="8">
    <source>
        <dbReference type="Proteomes" id="UP000694562"/>
    </source>
</evidence>
<feature type="compositionally biased region" description="Basic residues" evidence="6">
    <location>
        <begin position="32"/>
        <end position="42"/>
    </location>
</feature>
<dbReference type="Proteomes" id="UP000694562">
    <property type="component" value="Unplaced"/>
</dbReference>
<dbReference type="Gene3D" id="1.10.560.10">
    <property type="entry name" value="GroEL-like equatorial domain"/>
    <property type="match status" value="2"/>
</dbReference>
<keyword evidence="3 5" id="KW-0067">ATP-binding</keyword>
<dbReference type="Gene3D" id="3.50.7.10">
    <property type="entry name" value="GroEL"/>
    <property type="match status" value="1"/>
</dbReference>
<dbReference type="InterPro" id="IPR027413">
    <property type="entry name" value="GROEL-like_equatorial_sf"/>
</dbReference>
<name>A0A8C4XSX8_FALTI</name>
<dbReference type="Ensembl" id="ENSFTIT00000020310.1">
    <property type="protein sequence ID" value="ENSFTIP00000019500.1"/>
    <property type="gene ID" value="ENSFTIG00000012778.1"/>
</dbReference>
<dbReference type="PANTHER" id="PTHR14667:SF2">
    <property type="entry name" value="BARDET-BIEDL SYNDROME 10 PROTEIN"/>
    <property type="match status" value="1"/>
</dbReference>
<feature type="compositionally biased region" description="Low complexity" evidence="6">
    <location>
        <begin position="16"/>
        <end position="31"/>
    </location>
</feature>
<evidence type="ECO:0000256" key="5">
    <source>
        <dbReference type="RuleBase" id="RU004187"/>
    </source>
</evidence>
<dbReference type="PANTHER" id="PTHR14667">
    <property type="entry name" value="BARDET-BIEDL SYNDROME 10 PROTEIN"/>
    <property type="match status" value="1"/>
</dbReference>
<dbReference type="InterPro" id="IPR027409">
    <property type="entry name" value="GroEL-like_apical_dom_sf"/>
</dbReference>
<sequence length="771" mass="83429">MKTCRARAAGLCAPLPRSLGPAAPRPAAAARTRSRRLSLTARRRGAVPVRAPGGRGGAAVAMAARPELGRLAQEAAALAGAVRGALGPRGGRALLVRPGGEALLTRDGRRLLEALSLEPPTARMMAACACSHRAATGDGAKTFVVLLAGVLGGLREAGGGGLRRALRAFEARVLERAVARGLRRHLRALGGRQPEWGALEALLEAYLGGRLGPGERRPLARLCSEYCRRCAPAAGPRPQVLRLLGRRFAELHAAVAGLPVASSRILPGLVLRRDFAAYCPAGGELRAVLVTEALRPTLSAPGTEFVVDSEGQYQASLCWITQRTEALMKRLQRNSVKLLLSSVKQEEVVIHYAKLYGVSVVECLSLEEVALICEITGVSPYMPFSDNTDGEITETAVATFCQPLLLGSKRCVHIGFTSVCAFQPHCLILCGPVEGVNEQHAAALQGAFTMLQQLFKTVDRREEHQGEGESQTEALDVCSWHSSAIQKQLVTEGISCNSNQVSERQLKAHRDETETQIVNPGLQGSEYPACVQTDLQIPSNLILHIKEFDVASEGDGSSRNVQKQHAKCEHTSNMHEDHRSDSPVVGQKNCSMAVSATHNVNAVTVCERLGVGKDLEKTSCNIVPSKHEKSCVSITQNYSDALIEAGSVLPVGGYFEILLHYYIQYYAQQVEQSEVAVISNVVADALLSIPKSLYNTTEQNSFTKFYLKAIHSLRKNQPLPVNEKGLELVYCKYQLVISVLHCVTELLSIDLIIGIKRPLQKNEDYDSEDDF</sequence>
<dbReference type="SUPFAM" id="SSF48592">
    <property type="entry name" value="GroEL equatorial domain-like"/>
    <property type="match status" value="1"/>
</dbReference>